<accession>A0A8X6TZQ0</accession>
<gene>
    <name evidence="4" type="ORF">NPIL_177281</name>
</gene>
<evidence type="ECO:0000313" key="5">
    <source>
        <dbReference type="Proteomes" id="UP000887013"/>
    </source>
</evidence>
<protein>
    <recommendedName>
        <fullName evidence="3">DDE Tnp4 domain-containing protein</fullName>
    </recommendedName>
</protein>
<proteinExistence type="predicted"/>
<dbReference type="OrthoDB" id="6430815at2759"/>
<comment type="cofactor">
    <cofactor evidence="1">
        <name>a divalent metal cation</name>
        <dbReference type="ChEBI" id="CHEBI:60240"/>
    </cofactor>
</comment>
<sequence>KFLLACTPSGKVTFVSHLFGGRTSDKQITHRSGFLEKIRPGDVIFTDRGFPVKDLVVKINATLVLSASTRRNVTA</sequence>
<dbReference type="PANTHER" id="PTHR23080">
    <property type="entry name" value="THAP DOMAIN PROTEIN"/>
    <property type="match status" value="1"/>
</dbReference>
<dbReference type="GO" id="GO:0046872">
    <property type="term" value="F:metal ion binding"/>
    <property type="evidence" value="ECO:0007669"/>
    <property type="project" value="UniProtKB-KW"/>
</dbReference>
<evidence type="ECO:0000256" key="2">
    <source>
        <dbReference type="ARBA" id="ARBA00022723"/>
    </source>
</evidence>
<dbReference type="InterPro" id="IPR027806">
    <property type="entry name" value="HARBI1_dom"/>
</dbReference>
<feature type="domain" description="DDE Tnp4" evidence="3">
    <location>
        <begin position="1"/>
        <end position="57"/>
    </location>
</feature>
<dbReference type="Proteomes" id="UP000887013">
    <property type="component" value="Unassembled WGS sequence"/>
</dbReference>
<comment type="caution">
    <text evidence="4">The sequence shown here is derived from an EMBL/GenBank/DDBJ whole genome shotgun (WGS) entry which is preliminary data.</text>
</comment>
<dbReference type="AlphaFoldDB" id="A0A8X6TZQ0"/>
<keyword evidence="2" id="KW-0479">Metal-binding</keyword>
<dbReference type="EMBL" id="BMAW01068493">
    <property type="protein sequence ID" value="GFT64752.1"/>
    <property type="molecule type" value="Genomic_DNA"/>
</dbReference>
<organism evidence="4 5">
    <name type="scientific">Nephila pilipes</name>
    <name type="common">Giant wood spider</name>
    <name type="synonym">Nephila maculata</name>
    <dbReference type="NCBI Taxonomy" id="299642"/>
    <lineage>
        <taxon>Eukaryota</taxon>
        <taxon>Metazoa</taxon>
        <taxon>Ecdysozoa</taxon>
        <taxon>Arthropoda</taxon>
        <taxon>Chelicerata</taxon>
        <taxon>Arachnida</taxon>
        <taxon>Araneae</taxon>
        <taxon>Araneomorphae</taxon>
        <taxon>Entelegynae</taxon>
        <taxon>Araneoidea</taxon>
        <taxon>Nephilidae</taxon>
        <taxon>Nephila</taxon>
    </lineage>
</organism>
<name>A0A8X6TZQ0_NEPPI</name>
<evidence type="ECO:0000313" key="4">
    <source>
        <dbReference type="EMBL" id="GFT64752.1"/>
    </source>
</evidence>
<reference evidence="4" key="1">
    <citation type="submission" date="2020-08" db="EMBL/GenBank/DDBJ databases">
        <title>Multicomponent nature underlies the extraordinary mechanical properties of spider dragline silk.</title>
        <authorList>
            <person name="Kono N."/>
            <person name="Nakamura H."/>
            <person name="Mori M."/>
            <person name="Yoshida Y."/>
            <person name="Ohtoshi R."/>
            <person name="Malay A.D."/>
            <person name="Moran D.A.P."/>
            <person name="Tomita M."/>
            <person name="Numata K."/>
            <person name="Arakawa K."/>
        </authorList>
    </citation>
    <scope>NUCLEOTIDE SEQUENCE</scope>
</reference>
<keyword evidence="5" id="KW-1185">Reference proteome</keyword>
<evidence type="ECO:0000256" key="1">
    <source>
        <dbReference type="ARBA" id="ARBA00001968"/>
    </source>
</evidence>
<feature type="non-terminal residue" evidence="4">
    <location>
        <position position="1"/>
    </location>
</feature>
<evidence type="ECO:0000259" key="3">
    <source>
        <dbReference type="Pfam" id="PF13359"/>
    </source>
</evidence>
<dbReference type="Pfam" id="PF13359">
    <property type="entry name" value="DDE_Tnp_4"/>
    <property type="match status" value="1"/>
</dbReference>